<dbReference type="GO" id="GO:0004497">
    <property type="term" value="F:monooxygenase activity"/>
    <property type="evidence" value="ECO:0007669"/>
    <property type="project" value="UniProtKB-KW"/>
</dbReference>
<dbReference type="KEGG" id="mrr:Moror_10383"/>
<dbReference type="OrthoDB" id="2789670at2759"/>
<comment type="similarity">
    <text evidence="3 10">Belongs to the cytochrome P450 family.</text>
</comment>
<dbReference type="SUPFAM" id="SSF48264">
    <property type="entry name" value="Cytochrome P450"/>
    <property type="match status" value="1"/>
</dbReference>
<dbReference type="PANTHER" id="PTHR46300">
    <property type="entry name" value="P450, PUTATIVE (EUROFUNG)-RELATED-RELATED"/>
    <property type="match status" value="1"/>
</dbReference>
<evidence type="ECO:0000256" key="8">
    <source>
        <dbReference type="ARBA" id="ARBA00023033"/>
    </source>
</evidence>
<feature type="signal peptide" evidence="11">
    <location>
        <begin position="1"/>
        <end position="21"/>
    </location>
</feature>
<dbReference type="PANTHER" id="PTHR46300:SF5">
    <property type="entry name" value="CYTOCHROME P450"/>
    <property type="match status" value="1"/>
</dbReference>
<evidence type="ECO:0000256" key="3">
    <source>
        <dbReference type="ARBA" id="ARBA00010617"/>
    </source>
</evidence>
<comment type="pathway">
    <text evidence="2">Secondary metabolite biosynthesis.</text>
</comment>
<dbReference type="EMBL" id="AWSO01000307">
    <property type="protein sequence ID" value="ESK91957.1"/>
    <property type="molecule type" value="Genomic_DNA"/>
</dbReference>
<dbReference type="AlphaFoldDB" id="V2XE08"/>
<evidence type="ECO:0000256" key="9">
    <source>
        <dbReference type="PIRSR" id="PIRSR602401-1"/>
    </source>
</evidence>
<evidence type="ECO:0000256" key="1">
    <source>
        <dbReference type="ARBA" id="ARBA00001971"/>
    </source>
</evidence>
<evidence type="ECO:0000256" key="4">
    <source>
        <dbReference type="ARBA" id="ARBA00022617"/>
    </source>
</evidence>
<organism evidence="12 13">
    <name type="scientific">Moniliophthora roreri (strain MCA 2997)</name>
    <name type="common">Cocoa frosty pod rot fungus</name>
    <name type="synonym">Crinipellis roreri</name>
    <dbReference type="NCBI Taxonomy" id="1381753"/>
    <lineage>
        <taxon>Eukaryota</taxon>
        <taxon>Fungi</taxon>
        <taxon>Dikarya</taxon>
        <taxon>Basidiomycota</taxon>
        <taxon>Agaricomycotina</taxon>
        <taxon>Agaricomycetes</taxon>
        <taxon>Agaricomycetidae</taxon>
        <taxon>Agaricales</taxon>
        <taxon>Marasmiineae</taxon>
        <taxon>Marasmiaceae</taxon>
        <taxon>Moniliophthora</taxon>
    </lineage>
</organism>
<dbReference type="HOGENOM" id="CLU_001570_2_3_1"/>
<accession>V2XE08</accession>
<keyword evidence="8 10" id="KW-0503">Monooxygenase</keyword>
<keyword evidence="6 10" id="KW-0560">Oxidoreductase</keyword>
<dbReference type="PROSITE" id="PS00086">
    <property type="entry name" value="CYTOCHROME_P450"/>
    <property type="match status" value="1"/>
</dbReference>
<dbReference type="InterPro" id="IPR002401">
    <property type="entry name" value="Cyt_P450_E_grp-I"/>
</dbReference>
<dbReference type="InterPro" id="IPR036396">
    <property type="entry name" value="Cyt_P450_sf"/>
</dbReference>
<gene>
    <name evidence="12" type="ORF">Moror_10383</name>
</gene>
<dbReference type="GO" id="GO:0005506">
    <property type="term" value="F:iron ion binding"/>
    <property type="evidence" value="ECO:0007669"/>
    <property type="project" value="InterPro"/>
</dbReference>
<keyword evidence="11" id="KW-0732">Signal</keyword>
<feature type="binding site" description="axial binding residue" evidence="9">
    <location>
        <position position="435"/>
    </location>
    <ligand>
        <name>heme</name>
        <dbReference type="ChEBI" id="CHEBI:30413"/>
    </ligand>
    <ligandPart>
        <name>Fe</name>
        <dbReference type="ChEBI" id="CHEBI:18248"/>
    </ligandPart>
</feature>
<dbReference type="Pfam" id="PF00067">
    <property type="entry name" value="p450"/>
    <property type="match status" value="1"/>
</dbReference>
<comment type="caution">
    <text evidence="12">The sequence shown here is derived from an EMBL/GenBank/DDBJ whole genome shotgun (WGS) entry which is preliminary data.</text>
</comment>
<dbReference type="CDD" id="cd11065">
    <property type="entry name" value="CYP64-like"/>
    <property type="match status" value="1"/>
</dbReference>
<protein>
    <submittedName>
        <fullName evidence="12">Cytochrome p450</fullName>
    </submittedName>
</protein>
<dbReference type="InterPro" id="IPR050364">
    <property type="entry name" value="Cytochrome_P450_fung"/>
</dbReference>
<dbReference type="Gene3D" id="1.10.630.10">
    <property type="entry name" value="Cytochrome P450"/>
    <property type="match status" value="1"/>
</dbReference>
<reference evidence="12 13" key="1">
    <citation type="journal article" date="2014" name="BMC Genomics">
        <title>Genome and secretome analysis of the hemibiotrophic fungal pathogen, Moniliophthora roreri, which causes frosty pod rot disease of cacao: mechanisms of the biotrophic and necrotrophic phases.</title>
        <authorList>
            <person name="Meinhardt L.W."/>
            <person name="Costa G.G.L."/>
            <person name="Thomazella D.P.T."/>
            <person name="Teixeira P.J.P.L."/>
            <person name="Carazzolle M.F."/>
            <person name="Schuster S.C."/>
            <person name="Carlson J.E."/>
            <person name="Guiltinan M.J."/>
            <person name="Mieczkowski P."/>
            <person name="Farmer A."/>
            <person name="Ramaraj T."/>
            <person name="Crozier J."/>
            <person name="Davis R.E."/>
            <person name="Shao J."/>
            <person name="Melnick R.L."/>
            <person name="Pereira G.A.G."/>
            <person name="Bailey B.A."/>
        </authorList>
    </citation>
    <scope>NUCLEOTIDE SEQUENCE [LARGE SCALE GENOMIC DNA]</scope>
    <source>
        <strain evidence="12 13">MCA 2997</strain>
    </source>
</reference>
<evidence type="ECO:0000256" key="7">
    <source>
        <dbReference type="ARBA" id="ARBA00023004"/>
    </source>
</evidence>
<keyword evidence="4 9" id="KW-0349">Heme</keyword>
<proteinExistence type="inferred from homology"/>
<dbReference type="PRINTS" id="PR00463">
    <property type="entry name" value="EP450I"/>
</dbReference>
<dbReference type="Proteomes" id="UP000017559">
    <property type="component" value="Unassembled WGS sequence"/>
</dbReference>
<evidence type="ECO:0000256" key="5">
    <source>
        <dbReference type="ARBA" id="ARBA00022723"/>
    </source>
</evidence>
<name>V2XE08_MONRO</name>
<evidence type="ECO:0000256" key="10">
    <source>
        <dbReference type="RuleBase" id="RU000461"/>
    </source>
</evidence>
<dbReference type="InterPro" id="IPR001128">
    <property type="entry name" value="Cyt_P450"/>
</dbReference>
<dbReference type="PRINTS" id="PR00385">
    <property type="entry name" value="P450"/>
</dbReference>
<evidence type="ECO:0000313" key="12">
    <source>
        <dbReference type="EMBL" id="ESK91957.1"/>
    </source>
</evidence>
<keyword evidence="5 9" id="KW-0479">Metal-binding</keyword>
<keyword evidence="7 9" id="KW-0408">Iron</keyword>
<evidence type="ECO:0000256" key="2">
    <source>
        <dbReference type="ARBA" id="ARBA00005179"/>
    </source>
</evidence>
<evidence type="ECO:0000313" key="13">
    <source>
        <dbReference type="Proteomes" id="UP000017559"/>
    </source>
</evidence>
<evidence type="ECO:0000256" key="6">
    <source>
        <dbReference type="ARBA" id="ARBA00023002"/>
    </source>
</evidence>
<evidence type="ECO:0000256" key="11">
    <source>
        <dbReference type="SAM" id="SignalP"/>
    </source>
</evidence>
<dbReference type="GO" id="GO:0020037">
    <property type="term" value="F:heme binding"/>
    <property type="evidence" value="ECO:0007669"/>
    <property type="project" value="InterPro"/>
</dbReference>
<keyword evidence="13" id="KW-1185">Reference proteome</keyword>
<dbReference type="GO" id="GO:0016705">
    <property type="term" value="F:oxidoreductase activity, acting on paired donors, with incorporation or reduction of molecular oxygen"/>
    <property type="evidence" value="ECO:0007669"/>
    <property type="project" value="InterPro"/>
</dbReference>
<comment type="cofactor">
    <cofactor evidence="1 9">
        <name>heme</name>
        <dbReference type="ChEBI" id="CHEBI:30413"/>
    </cofactor>
</comment>
<sequence length="506" mass="57550">MSLATGIPAFVALLTLAILWASHKRGKSPLPPGPTADPFIGHLRLIPRENQAETFHEWSKTYGNLIYLKVFGRDMVVIGSFGVAQELLENRSAKYSCRPPFIVWKMMGWWPTLTFLPYGKRFLKHRKMFQQYFGHKESLAFNDVLAEEARLLVTNLQHAAPGEHLHYVHRYTISNIMRAAFGKQIKSDGDPFIKLASDVSSVLNNSGPMGNTPVDMFPWLRHLPTWFPGTYYSSYALANSKIIRRLHDDPFAYVQQQMKNRNVQRSFLSEMLNELGDNDDPEHFEDIKGASATVFAAGEDTTFLTLNRFFLFMVLHPEYQKRAYEEIISVIGEDRLPEYSDRESLPFVECIMQEALRFHPAAPLGIPHRSLEDDFYNGMFIPKGTIMIANVYGMSQDENVYSNPKVFDPTRFLPAPEGKGEPHFAAAWGFGRRICPGRHFASLSLWHAMAYVLTTLEIRPAKDENGKVVLPEVKFTEGLTSQAAPYTFEVRPRSEAARALIAHIEV</sequence>
<feature type="chain" id="PRO_5004711781" evidence="11">
    <location>
        <begin position="22"/>
        <end position="506"/>
    </location>
</feature>
<dbReference type="InterPro" id="IPR017972">
    <property type="entry name" value="Cyt_P450_CS"/>
</dbReference>